<feature type="domain" description="CCT" evidence="4">
    <location>
        <begin position="409"/>
        <end position="451"/>
    </location>
</feature>
<reference evidence="5" key="1">
    <citation type="submission" date="2015-04" db="UniProtKB">
        <authorList>
            <consortium name="EnsemblPlants"/>
        </authorList>
    </citation>
    <scope>IDENTIFICATION</scope>
    <source>
        <strain evidence="5">SL10</strain>
    </source>
</reference>
<dbReference type="Gramene" id="ONIVA07G01960.1">
    <property type="protein sequence ID" value="ONIVA07G01960.1"/>
    <property type="gene ID" value="ONIVA07G01960"/>
</dbReference>
<name>A0A0E0HWQ8_ORYNI</name>
<evidence type="ECO:0000313" key="6">
    <source>
        <dbReference type="Proteomes" id="UP000006591"/>
    </source>
</evidence>
<evidence type="ECO:0000313" key="5">
    <source>
        <dbReference type="EnsemblPlants" id="ONIVA07G01960.1"/>
    </source>
</evidence>
<comment type="subcellular location">
    <subcellularLocation>
        <location evidence="1 3">Nucleus</location>
    </subcellularLocation>
</comment>
<dbReference type="STRING" id="4536.A0A0E0HWQ8"/>
<evidence type="ECO:0000259" key="4">
    <source>
        <dbReference type="PROSITE" id="PS51017"/>
    </source>
</evidence>
<evidence type="ECO:0000256" key="1">
    <source>
        <dbReference type="ARBA" id="ARBA00004123"/>
    </source>
</evidence>
<proteinExistence type="predicted"/>
<protein>
    <recommendedName>
        <fullName evidence="4">CCT domain-containing protein</fullName>
    </recommendedName>
</protein>
<dbReference type="EnsemblPlants" id="ONIVA07G01960.1">
    <property type="protein sequence ID" value="ONIVA07G01960.1"/>
    <property type="gene ID" value="ONIVA07G01960"/>
</dbReference>
<dbReference type="PROSITE" id="PS51017">
    <property type="entry name" value="CCT"/>
    <property type="match status" value="2"/>
</dbReference>
<dbReference type="InterPro" id="IPR045281">
    <property type="entry name" value="CONSTANS-like"/>
</dbReference>
<dbReference type="AlphaFoldDB" id="A0A0E0HWQ8"/>
<evidence type="ECO:0000256" key="2">
    <source>
        <dbReference type="ARBA" id="ARBA00023242"/>
    </source>
</evidence>
<accession>A0A0E0HWQ8</accession>
<dbReference type="OMA" id="ASKMYHH"/>
<dbReference type="Pfam" id="PF06203">
    <property type="entry name" value="CCT"/>
    <property type="match status" value="2"/>
</dbReference>
<organism evidence="5">
    <name type="scientific">Oryza nivara</name>
    <name type="common">Indian wild rice</name>
    <name type="synonym">Oryza sativa f. spontanea</name>
    <dbReference type="NCBI Taxonomy" id="4536"/>
    <lineage>
        <taxon>Eukaryota</taxon>
        <taxon>Viridiplantae</taxon>
        <taxon>Streptophyta</taxon>
        <taxon>Embryophyta</taxon>
        <taxon>Tracheophyta</taxon>
        <taxon>Spermatophyta</taxon>
        <taxon>Magnoliopsida</taxon>
        <taxon>Liliopsida</taxon>
        <taxon>Poales</taxon>
        <taxon>Poaceae</taxon>
        <taxon>BOP clade</taxon>
        <taxon>Oryzoideae</taxon>
        <taxon>Oryzeae</taxon>
        <taxon>Oryzinae</taxon>
        <taxon>Oryza</taxon>
    </lineage>
</organism>
<dbReference type="InterPro" id="IPR010402">
    <property type="entry name" value="CCT_domain"/>
</dbReference>
<keyword evidence="2 3" id="KW-0539">Nucleus</keyword>
<dbReference type="HOGENOM" id="CLU_433745_0_0_1"/>
<dbReference type="GO" id="GO:0009909">
    <property type="term" value="P:regulation of flower development"/>
    <property type="evidence" value="ECO:0007669"/>
    <property type="project" value="InterPro"/>
</dbReference>
<dbReference type="Proteomes" id="UP000006591">
    <property type="component" value="Chromosome 7"/>
</dbReference>
<keyword evidence="6" id="KW-1185">Reference proteome</keyword>
<evidence type="ECO:0000256" key="3">
    <source>
        <dbReference type="PROSITE-ProRule" id="PRU00357"/>
    </source>
</evidence>
<sequence>MANNTTDVFFHPWREPSSDKYELLSYKGEPQSLDINPEPSANKDELLYLPINALTKASSHVPYDGDESLFVEQQEQLSHGNEILFPVETQEGPVQTAAVSSFDLKGIEKHVESLHDAMELDGTESSKMNLIADFTAPLSSDDNLVCYAIPCSMELSDTSVVNKCPHQSTGFPDYAKACTECDSGLTSCERVDKTTQDHDILSGSSIYSKNKDLYSYSDISVFSETHKDFAEPLELPPCGKDDEAPPDLAAQLHCNSCKDVMMPPQVISDEVEPVDRGATILVEHTPCGPETALTAFLYDKGSIDATSKTDELAKQNSNSLEGDVAKIHEQLLNYSYASGEVEISLTRSEKRTKKLRSQHPIYVPFLGFLKSVSFKKKASKGWSSSSSSSSLLRRVEEEEAVGRYSAEERRERIDKYRSKRNQRNFDKKITYACRKTLADSRPRVKGRARNSSDDAAAAAAAQVEVSPATNNNVPEWWPAVQEALARQEQEAAGLHLCDTADDDLLAAYLGAPPMPKRRRPGTKCEAYQKYACRKRLADERARVKGRFVSSSGGNDNNAPAHELPPSLVNLSDGAAAAAIIPTRSVPEWWPEMQASLARDEMCGGAGMNLHLCDANEMEQVAAYVGVSSMDLCAYLHCSWPPV</sequence>
<reference evidence="5" key="2">
    <citation type="submission" date="2018-04" db="EMBL/GenBank/DDBJ databases">
        <title>OnivRS2 (Oryza nivara Reference Sequence Version 2).</title>
        <authorList>
            <person name="Zhang J."/>
            <person name="Kudrna D."/>
            <person name="Lee S."/>
            <person name="Talag J."/>
            <person name="Rajasekar S."/>
            <person name="Welchert J."/>
            <person name="Hsing Y.-I."/>
            <person name="Wing R.A."/>
        </authorList>
    </citation>
    <scope>NUCLEOTIDE SEQUENCE [LARGE SCALE GENOMIC DNA]</scope>
    <source>
        <strain evidence="5">SL10</strain>
    </source>
</reference>
<feature type="domain" description="CCT" evidence="4">
    <location>
        <begin position="508"/>
        <end position="550"/>
    </location>
</feature>
<dbReference type="PANTHER" id="PTHR31319:SF110">
    <property type="entry name" value="CCT MOTIF FAMILY PROTEIN"/>
    <property type="match status" value="1"/>
</dbReference>
<dbReference type="eggNOG" id="KOG2363">
    <property type="taxonomic scope" value="Eukaryota"/>
</dbReference>
<dbReference type="PANTHER" id="PTHR31319">
    <property type="entry name" value="ZINC FINGER PROTEIN CONSTANS-LIKE 4"/>
    <property type="match status" value="1"/>
</dbReference>
<dbReference type="GO" id="GO:0005634">
    <property type="term" value="C:nucleus"/>
    <property type="evidence" value="ECO:0007669"/>
    <property type="project" value="UniProtKB-SubCell"/>
</dbReference>